<keyword evidence="1" id="KW-1133">Transmembrane helix</keyword>
<evidence type="ECO:0000313" key="2">
    <source>
        <dbReference type="EMBL" id="KDB21859.1"/>
    </source>
</evidence>
<feature type="transmembrane region" description="Helical" evidence="1">
    <location>
        <begin position="274"/>
        <end position="296"/>
    </location>
</feature>
<evidence type="ECO:0000256" key="1">
    <source>
        <dbReference type="SAM" id="Phobius"/>
    </source>
</evidence>
<accession>A0A059J256</accession>
<protein>
    <submittedName>
        <fullName evidence="2">Uncharacterized protein</fullName>
    </submittedName>
</protein>
<dbReference type="Proteomes" id="UP000024533">
    <property type="component" value="Unassembled WGS sequence"/>
</dbReference>
<feature type="transmembrane region" description="Helical" evidence="1">
    <location>
        <begin position="100"/>
        <end position="117"/>
    </location>
</feature>
<feature type="transmembrane region" description="Helical" evidence="1">
    <location>
        <begin position="243"/>
        <end position="262"/>
    </location>
</feature>
<dbReference type="OMA" id="IIICEYR"/>
<dbReference type="EMBL" id="AOKY01000392">
    <property type="protein sequence ID" value="KDB21859.1"/>
    <property type="molecule type" value="Genomic_DNA"/>
</dbReference>
<feature type="transmembrane region" description="Helical" evidence="1">
    <location>
        <begin position="69"/>
        <end position="88"/>
    </location>
</feature>
<proteinExistence type="predicted"/>
<dbReference type="STRING" id="1215338.A0A059J256"/>
<organism evidence="2 3">
    <name type="scientific">Trichophyton interdigitale (strain MR816)</name>
    <dbReference type="NCBI Taxonomy" id="1215338"/>
    <lineage>
        <taxon>Eukaryota</taxon>
        <taxon>Fungi</taxon>
        <taxon>Dikarya</taxon>
        <taxon>Ascomycota</taxon>
        <taxon>Pezizomycotina</taxon>
        <taxon>Eurotiomycetes</taxon>
        <taxon>Eurotiomycetidae</taxon>
        <taxon>Onygenales</taxon>
        <taxon>Arthrodermataceae</taxon>
        <taxon>Trichophyton</taxon>
    </lineage>
</organism>
<feature type="transmembrane region" description="Helical" evidence="1">
    <location>
        <begin position="129"/>
        <end position="155"/>
    </location>
</feature>
<comment type="caution">
    <text evidence="2">The sequence shown here is derived from an EMBL/GenBank/DDBJ whole genome shotgun (WGS) entry which is preliminary data.</text>
</comment>
<sequence>MPALSNRGEISIGNPEAAQDLYGLGVRVGFYLQGLGVILYDYDPDDEVEDTNTATIRGSQEIKNEYGKGLTIASTSIALAILASWFVFAARAEFSAAESVIILLIISSVLQVAMSTLPEPQVIVRELTGVVTVLLTKLGLCTALLWTFAVLVKRLPPLGTKNLVFFLAPVRLDGWFRYLALVYLAIDAVVSLRFAWKVLQIVVIIICEYRRDGMPTERGILQTSDILGWEKDRMAPYVYALRHITWMLTVLAVELTIHWNHLSPTRDLLVPGQLIPFVAGVVILIDSGIIAGRSLLPGYRKALRSWEARTLRTVQSLRDLSYRGIRSFKRYKEGLTN</sequence>
<dbReference type="OrthoDB" id="4172404at2759"/>
<gene>
    <name evidence="2" type="ORF">H109_06208</name>
</gene>
<feature type="transmembrane region" description="Helical" evidence="1">
    <location>
        <begin position="175"/>
        <end position="196"/>
    </location>
</feature>
<dbReference type="AlphaFoldDB" id="A0A059J256"/>
<dbReference type="HOGENOM" id="CLU_824362_0_0_1"/>
<evidence type="ECO:0000313" key="3">
    <source>
        <dbReference type="Proteomes" id="UP000024533"/>
    </source>
</evidence>
<keyword evidence="1" id="KW-0812">Transmembrane</keyword>
<name>A0A059J256_TRIIM</name>
<reference evidence="2 3" key="1">
    <citation type="submission" date="2014-02" db="EMBL/GenBank/DDBJ databases">
        <title>The Genome Sequence of Trichophyton interdigitale MR816.</title>
        <authorList>
            <consortium name="The Broad Institute Genomics Platform"/>
            <person name="Cuomo C.A."/>
            <person name="White T.C."/>
            <person name="Graser Y."/>
            <person name="Martinez-Rossi N."/>
            <person name="Heitman J."/>
            <person name="Young S.K."/>
            <person name="Zeng Q."/>
            <person name="Gargeya S."/>
            <person name="Abouelleil A."/>
            <person name="Alvarado L."/>
            <person name="Chapman S.B."/>
            <person name="Gainer-Dewar J."/>
            <person name="Goldberg J."/>
            <person name="Griggs A."/>
            <person name="Gujja S."/>
            <person name="Hansen M."/>
            <person name="Howarth C."/>
            <person name="Imamovic A."/>
            <person name="Larimer J."/>
            <person name="Martinez D."/>
            <person name="Murphy C."/>
            <person name="Pearson M.D."/>
            <person name="Persinoti G."/>
            <person name="Poon T."/>
            <person name="Priest M."/>
            <person name="Roberts A.D."/>
            <person name="Saif S."/>
            <person name="Shea T.D."/>
            <person name="Sykes S.N."/>
            <person name="Wortman J."/>
            <person name="Nusbaum C."/>
            <person name="Birren B."/>
        </authorList>
    </citation>
    <scope>NUCLEOTIDE SEQUENCE [LARGE SCALE GENOMIC DNA]</scope>
    <source>
        <strain evidence="2 3">MR816</strain>
    </source>
</reference>
<keyword evidence="1" id="KW-0472">Membrane</keyword>
<keyword evidence="3" id="KW-1185">Reference proteome</keyword>